<keyword evidence="1" id="KW-0472">Membrane</keyword>
<protein>
    <submittedName>
        <fullName evidence="2">Uncharacterized protein</fullName>
    </submittedName>
</protein>
<dbReference type="Proteomes" id="UP000244527">
    <property type="component" value="Chromosome"/>
</dbReference>
<keyword evidence="3" id="KW-1185">Reference proteome</keyword>
<feature type="transmembrane region" description="Helical" evidence="1">
    <location>
        <begin position="42"/>
        <end position="62"/>
    </location>
</feature>
<evidence type="ECO:0000313" key="2">
    <source>
        <dbReference type="EMBL" id="AWG20818.1"/>
    </source>
</evidence>
<dbReference type="KEGG" id="ffa:FFWV33_04305"/>
<proteinExistence type="predicted"/>
<evidence type="ECO:0000313" key="3">
    <source>
        <dbReference type="Proteomes" id="UP000244527"/>
    </source>
</evidence>
<feature type="transmembrane region" description="Helical" evidence="1">
    <location>
        <begin position="74"/>
        <end position="93"/>
    </location>
</feature>
<accession>A0A2S1LAU9</accession>
<dbReference type="AlphaFoldDB" id="A0A2S1LAU9"/>
<organism evidence="2 3">
    <name type="scientific">Flavobacterium faecale</name>
    <dbReference type="NCBI Taxonomy" id="1355330"/>
    <lineage>
        <taxon>Bacteria</taxon>
        <taxon>Pseudomonadati</taxon>
        <taxon>Bacteroidota</taxon>
        <taxon>Flavobacteriia</taxon>
        <taxon>Flavobacteriales</taxon>
        <taxon>Flavobacteriaceae</taxon>
        <taxon>Flavobacterium</taxon>
    </lineage>
</organism>
<feature type="transmembrane region" description="Helical" evidence="1">
    <location>
        <begin position="12"/>
        <end position="30"/>
    </location>
</feature>
<reference evidence="2 3" key="1">
    <citation type="submission" date="2017-04" db="EMBL/GenBank/DDBJ databases">
        <title>Compelte genome sequence of WV33.</title>
        <authorList>
            <person name="Lee P.C."/>
        </authorList>
    </citation>
    <scope>NUCLEOTIDE SEQUENCE [LARGE SCALE GENOMIC DNA]</scope>
    <source>
        <strain evidence="2 3">WV33</strain>
    </source>
</reference>
<evidence type="ECO:0000256" key="1">
    <source>
        <dbReference type="SAM" id="Phobius"/>
    </source>
</evidence>
<keyword evidence="1" id="KW-0812">Transmembrane</keyword>
<name>A0A2S1LAU9_9FLAO</name>
<feature type="transmembrane region" description="Helical" evidence="1">
    <location>
        <begin position="105"/>
        <end position="126"/>
    </location>
</feature>
<keyword evidence="1" id="KW-1133">Transmembrane helix</keyword>
<sequence>MMLQKYKSVIDLLKISGLVYILHQFLFFILKINQGTFQYSLTVLYLFFVGYSVLLFMILLRVKVESFDNVGMSFLLGTSIKILPCYLLAKPIINCASCSNTTERINFFGLFVVFLVIETVLTIRLLNKKD</sequence>
<gene>
    <name evidence="2" type="ORF">FFWV33_04305</name>
</gene>
<dbReference type="EMBL" id="CP020918">
    <property type="protein sequence ID" value="AWG20818.1"/>
    <property type="molecule type" value="Genomic_DNA"/>
</dbReference>